<reference evidence="8" key="1">
    <citation type="submission" date="2024-06" db="EMBL/GenBank/DDBJ databases">
        <title>Streptomyces sp. strain HUAS MG91 genome sequences.</title>
        <authorList>
            <person name="Mo P."/>
        </authorList>
    </citation>
    <scope>NUCLEOTIDE SEQUENCE</scope>
    <source>
        <strain evidence="8">HUAS MG91</strain>
    </source>
</reference>
<evidence type="ECO:0000256" key="3">
    <source>
        <dbReference type="ARBA" id="ARBA00023082"/>
    </source>
</evidence>
<evidence type="ECO:0000313" key="8">
    <source>
        <dbReference type="EMBL" id="XCJ69161.1"/>
    </source>
</evidence>
<keyword evidence="5" id="KW-0804">Transcription</keyword>
<dbReference type="KEGG" id="stac:ABII15_03900"/>
<evidence type="ECO:0000256" key="1">
    <source>
        <dbReference type="ARBA" id="ARBA00010641"/>
    </source>
</evidence>
<accession>A0AAU8ILC1</accession>
<dbReference type="GO" id="GO:0003677">
    <property type="term" value="F:DNA binding"/>
    <property type="evidence" value="ECO:0007669"/>
    <property type="project" value="UniProtKB-KW"/>
</dbReference>
<name>A0AAU8ILC1_9ACTN</name>
<dbReference type="Pfam" id="PF04545">
    <property type="entry name" value="Sigma70_r4"/>
    <property type="match status" value="1"/>
</dbReference>
<dbReference type="Gene3D" id="1.10.10.10">
    <property type="entry name" value="Winged helix-like DNA-binding domain superfamily/Winged helix DNA-binding domain"/>
    <property type="match status" value="1"/>
</dbReference>
<dbReference type="NCBIfam" id="TIGR02937">
    <property type="entry name" value="sigma70-ECF"/>
    <property type="match status" value="1"/>
</dbReference>
<dbReference type="RefSeq" id="WP_353940846.1">
    <property type="nucleotide sequence ID" value="NZ_CP159534.1"/>
</dbReference>
<dbReference type="SUPFAM" id="SSF88659">
    <property type="entry name" value="Sigma3 and sigma4 domains of RNA polymerase sigma factors"/>
    <property type="match status" value="1"/>
</dbReference>
<feature type="domain" description="RNA polymerase sigma-70 region 2" evidence="6">
    <location>
        <begin position="45"/>
        <end position="113"/>
    </location>
</feature>
<keyword evidence="3" id="KW-0731">Sigma factor</keyword>
<dbReference type="PANTHER" id="PTHR43133:SF62">
    <property type="entry name" value="RNA POLYMERASE SIGMA FACTOR SIGZ"/>
    <property type="match status" value="1"/>
</dbReference>
<dbReference type="PANTHER" id="PTHR43133">
    <property type="entry name" value="RNA POLYMERASE ECF-TYPE SIGMA FACTO"/>
    <property type="match status" value="1"/>
</dbReference>
<organism evidence="8">
    <name type="scientific">Streptomyces tabacisoli</name>
    <dbReference type="NCBI Taxonomy" id="3156398"/>
    <lineage>
        <taxon>Bacteria</taxon>
        <taxon>Bacillati</taxon>
        <taxon>Actinomycetota</taxon>
        <taxon>Actinomycetes</taxon>
        <taxon>Kitasatosporales</taxon>
        <taxon>Streptomycetaceae</taxon>
        <taxon>Streptomyces</taxon>
    </lineage>
</organism>
<dbReference type="InterPro" id="IPR013324">
    <property type="entry name" value="RNA_pol_sigma_r3/r4-like"/>
</dbReference>
<keyword evidence="4" id="KW-0238">DNA-binding</keyword>
<gene>
    <name evidence="8" type="ORF">ABII15_03900</name>
</gene>
<dbReference type="Pfam" id="PF04542">
    <property type="entry name" value="Sigma70_r2"/>
    <property type="match status" value="1"/>
</dbReference>
<dbReference type="InterPro" id="IPR039425">
    <property type="entry name" value="RNA_pol_sigma-70-like"/>
</dbReference>
<dbReference type="InterPro" id="IPR014284">
    <property type="entry name" value="RNA_pol_sigma-70_dom"/>
</dbReference>
<dbReference type="AlphaFoldDB" id="A0AAU8ILC1"/>
<dbReference type="InterPro" id="IPR007630">
    <property type="entry name" value="RNA_pol_sigma70_r4"/>
</dbReference>
<feature type="domain" description="RNA polymerase sigma-70 region 4" evidence="7">
    <location>
        <begin position="148"/>
        <end position="195"/>
    </location>
</feature>
<dbReference type="GO" id="GO:0006352">
    <property type="term" value="P:DNA-templated transcription initiation"/>
    <property type="evidence" value="ECO:0007669"/>
    <property type="project" value="InterPro"/>
</dbReference>
<dbReference type="InterPro" id="IPR007627">
    <property type="entry name" value="RNA_pol_sigma70_r2"/>
</dbReference>
<keyword evidence="2" id="KW-0805">Transcription regulation</keyword>
<evidence type="ECO:0000256" key="5">
    <source>
        <dbReference type="ARBA" id="ARBA00023163"/>
    </source>
</evidence>
<protein>
    <submittedName>
        <fullName evidence="8">Sigma-70 family RNA polymerase sigma factor</fullName>
    </submittedName>
</protein>
<dbReference type="GO" id="GO:0016987">
    <property type="term" value="F:sigma factor activity"/>
    <property type="evidence" value="ECO:0007669"/>
    <property type="project" value="UniProtKB-KW"/>
</dbReference>
<comment type="similarity">
    <text evidence="1">Belongs to the sigma-70 factor family. ECF subfamily.</text>
</comment>
<evidence type="ECO:0000259" key="6">
    <source>
        <dbReference type="Pfam" id="PF04542"/>
    </source>
</evidence>
<proteinExistence type="inferred from homology"/>
<evidence type="ECO:0000256" key="4">
    <source>
        <dbReference type="ARBA" id="ARBA00023125"/>
    </source>
</evidence>
<dbReference type="SUPFAM" id="SSF88946">
    <property type="entry name" value="Sigma2 domain of RNA polymerase sigma factors"/>
    <property type="match status" value="1"/>
</dbReference>
<evidence type="ECO:0000256" key="2">
    <source>
        <dbReference type="ARBA" id="ARBA00023015"/>
    </source>
</evidence>
<sequence>MRAQTISRTRTPREDLWAPVEESLADEEIAAGLRDGAEPCLEAAYHRWGTLVHTLAHRSLGDAREAEDVTQQVFLAVWRGRDGYDPARGALAGWIVGITRRKIADALRARTRRSDLASAAEAALSLAVPAADDAPRRTLDRVVVSHELAQLPATQRRVLELAFFADLTHTQIAQVTGWPLGTVKSHSKRGLHRLRLRLVGTDVD</sequence>
<dbReference type="EMBL" id="CP159534">
    <property type="protein sequence ID" value="XCJ69161.1"/>
    <property type="molecule type" value="Genomic_DNA"/>
</dbReference>
<dbReference type="CDD" id="cd06171">
    <property type="entry name" value="Sigma70_r4"/>
    <property type="match status" value="1"/>
</dbReference>
<dbReference type="InterPro" id="IPR013325">
    <property type="entry name" value="RNA_pol_sigma_r2"/>
</dbReference>
<dbReference type="Gene3D" id="1.10.1740.10">
    <property type="match status" value="1"/>
</dbReference>
<dbReference type="InterPro" id="IPR036388">
    <property type="entry name" value="WH-like_DNA-bd_sf"/>
</dbReference>
<evidence type="ECO:0000259" key="7">
    <source>
        <dbReference type="Pfam" id="PF04545"/>
    </source>
</evidence>